<keyword evidence="1" id="KW-0812">Transmembrane</keyword>
<dbReference type="PANTHER" id="PTHR45889">
    <property type="entry name" value="IG-LIKE DOMAIN-CONTAINING PROTEIN"/>
    <property type="match status" value="1"/>
</dbReference>
<feature type="signal peptide" evidence="2">
    <location>
        <begin position="1"/>
        <end position="21"/>
    </location>
</feature>
<feature type="transmembrane region" description="Helical" evidence="1">
    <location>
        <begin position="387"/>
        <end position="411"/>
    </location>
</feature>
<sequence>MEVQWLSVYLFFAFTPSLIYSQPYSFITDPSDDTQPIYAIAEEGLTVSLYCHVTNEGAGANGQQIQSLWQSKRTIDDSFTQVIFNSSGISIEPDYLVGNIQVFGDSLGIFGTFQVNFTILNFTIDINLISFKCGQPDADTTQFTIGLPVIPSLLINVPVQTVTEGEDISTGSLQQLGSDPFPPTITSSQLLLNINPVSSTGVTVNDYNVSFTNVQRNQSGIYTLTVSNDAGTSNTTFTLDVQCIPSSPVITGTVPSPGVLVLRVRTMYPGDTNIRFIVNTTNTSDGSIISSTTHQFNGYEANDIVNISISIPNGGLVSISIVTINQYGSSDVLTHPQIFTIDPIFSTTVSIITTSVTPSISTATGSIIDTPTTTPQTVDKSGLSSGAIAGITISIFILLTVVIILIIIIVLQCLCLRQKNKASADEKEPTAFSNISSIPSVSNEAYAAVDSIVNVQENVAYSLPAGHTITAASPPTGSSTAPPAVYETINF</sequence>
<dbReference type="InterPro" id="IPR003599">
    <property type="entry name" value="Ig_sub"/>
</dbReference>
<organism evidence="4 5">
    <name type="scientific">Amphimedon queenslandica</name>
    <name type="common">Sponge</name>
    <dbReference type="NCBI Taxonomy" id="400682"/>
    <lineage>
        <taxon>Eukaryota</taxon>
        <taxon>Metazoa</taxon>
        <taxon>Porifera</taxon>
        <taxon>Demospongiae</taxon>
        <taxon>Heteroscleromorpha</taxon>
        <taxon>Haplosclerida</taxon>
        <taxon>Niphatidae</taxon>
        <taxon>Amphimedon</taxon>
    </lineage>
</organism>
<evidence type="ECO:0000313" key="5">
    <source>
        <dbReference type="Proteomes" id="UP000007879"/>
    </source>
</evidence>
<dbReference type="EnsemblMetazoa" id="XM_019996750.1">
    <property type="protein sequence ID" value="XP_019852309.1"/>
    <property type="gene ID" value="LOC109582133"/>
</dbReference>
<dbReference type="InterPro" id="IPR013783">
    <property type="entry name" value="Ig-like_fold"/>
</dbReference>
<dbReference type="KEGG" id="aqu:109582133"/>
<feature type="domain" description="Immunoglobulin" evidence="3">
    <location>
        <begin position="36"/>
        <end position="242"/>
    </location>
</feature>
<accession>A0AAN0J5M7</accession>
<keyword evidence="1" id="KW-0472">Membrane</keyword>
<reference evidence="5" key="1">
    <citation type="journal article" date="2010" name="Nature">
        <title>The Amphimedon queenslandica genome and the evolution of animal complexity.</title>
        <authorList>
            <person name="Srivastava M."/>
            <person name="Simakov O."/>
            <person name="Chapman J."/>
            <person name="Fahey B."/>
            <person name="Gauthier M.E."/>
            <person name="Mitros T."/>
            <person name="Richards G.S."/>
            <person name="Conaco C."/>
            <person name="Dacre M."/>
            <person name="Hellsten U."/>
            <person name="Larroux C."/>
            <person name="Putnam N.H."/>
            <person name="Stanke M."/>
            <person name="Adamska M."/>
            <person name="Darling A."/>
            <person name="Degnan S.M."/>
            <person name="Oakley T.H."/>
            <person name="Plachetzki D.C."/>
            <person name="Zhai Y."/>
            <person name="Adamski M."/>
            <person name="Calcino A."/>
            <person name="Cummins S.F."/>
            <person name="Goodstein D.M."/>
            <person name="Harris C."/>
            <person name="Jackson D.J."/>
            <person name="Leys S.P."/>
            <person name="Shu S."/>
            <person name="Woodcroft B.J."/>
            <person name="Vervoort M."/>
            <person name="Kosik K.S."/>
            <person name="Manning G."/>
            <person name="Degnan B.M."/>
            <person name="Rokhsar D.S."/>
        </authorList>
    </citation>
    <scope>NUCLEOTIDE SEQUENCE [LARGE SCALE GENOMIC DNA]</scope>
</reference>
<evidence type="ECO:0000256" key="1">
    <source>
        <dbReference type="SAM" id="Phobius"/>
    </source>
</evidence>
<dbReference type="GeneID" id="109582133"/>
<dbReference type="PANTHER" id="PTHR45889:SF8">
    <property type="entry name" value="IG-LIKE DOMAIN-CONTAINING PROTEIN"/>
    <property type="match status" value="1"/>
</dbReference>
<keyword evidence="5" id="KW-1185">Reference proteome</keyword>
<evidence type="ECO:0000256" key="2">
    <source>
        <dbReference type="SAM" id="SignalP"/>
    </source>
</evidence>
<evidence type="ECO:0000259" key="3">
    <source>
        <dbReference type="SMART" id="SM00409"/>
    </source>
</evidence>
<keyword evidence="2" id="KW-0732">Signal</keyword>
<dbReference type="InterPro" id="IPR036179">
    <property type="entry name" value="Ig-like_dom_sf"/>
</dbReference>
<dbReference type="RefSeq" id="XP_019852309.1">
    <property type="nucleotide sequence ID" value="XM_019996750.1"/>
</dbReference>
<dbReference type="Proteomes" id="UP000007879">
    <property type="component" value="Unassembled WGS sequence"/>
</dbReference>
<dbReference type="SMART" id="SM00409">
    <property type="entry name" value="IG"/>
    <property type="match status" value="1"/>
</dbReference>
<keyword evidence="1" id="KW-1133">Transmembrane helix</keyword>
<dbReference type="SUPFAM" id="SSF48726">
    <property type="entry name" value="Immunoglobulin"/>
    <property type="match status" value="1"/>
</dbReference>
<protein>
    <recommendedName>
        <fullName evidence="3">Immunoglobulin domain-containing protein</fullName>
    </recommendedName>
</protein>
<feature type="chain" id="PRO_5042987756" description="Immunoglobulin domain-containing protein" evidence="2">
    <location>
        <begin position="22"/>
        <end position="491"/>
    </location>
</feature>
<proteinExistence type="predicted"/>
<reference evidence="4" key="2">
    <citation type="submission" date="2024-06" db="UniProtKB">
        <authorList>
            <consortium name="EnsemblMetazoa"/>
        </authorList>
    </citation>
    <scope>IDENTIFICATION</scope>
</reference>
<dbReference type="AlphaFoldDB" id="A0AAN0J5M7"/>
<name>A0AAN0J5M7_AMPQE</name>
<dbReference type="Gene3D" id="2.60.40.10">
    <property type="entry name" value="Immunoglobulins"/>
    <property type="match status" value="1"/>
</dbReference>
<evidence type="ECO:0000313" key="4">
    <source>
        <dbReference type="EnsemblMetazoa" id="XP_019852309.1"/>
    </source>
</evidence>